<evidence type="ECO:0000313" key="3">
    <source>
        <dbReference type="WBParaSite" id="ACRNAN_Path_956.g3681.t1"/>
    </source>
</evidence>
<name>A0A914CEH8_9BILA</name>
<proteinExistence type="predicted"/>
<organism evidence="2 3">
    <name type="scientific">Acrobeloides nanus</name>
    <dbReference type="NCBI Taxonomy" id="290746"/>
    <lineage>
        <taxon>Eukaryota</taxon>
        <taxon>Metazoa</taxon>
        <taxon>Ecdysozoa</taxon>
        <taxon>Nematoda</taxon>
        <taxon>Chromadorea</taxon>
        <taxon>Rhabditida</taxon>
        <taxon>Tylenchina</taxon>
        <taxon>Cephalobomorpha</taxon>
        <taxon>Cephaloboidea</taxon>
        <taxon>Cephalobidae</taxon>
        <taxon>Acrobeloides</taxon>
    </lineage>
</organism>
<dbReference type="AlphaFoldDB" id="A0A914CEH8"/>
<feature type="transmembrane region" description="Helical" evidence="1">
    <location>
        <begin position="127"/>
        <end position="150"/>
    </location>
</feature>
<evidence type="ECO:0000313" key="2">
    <source>
        <dbReference type="Proteomes" id="UP000887540"/>
    </source>
</evidence>
<keyword evidence="2" id="KW-1185">Reference proteome</keyword>
<feature type="transmembrane region" description="Helical" evidence="1">
    <location>
        <begin position="87"/>
        <end position="106"/>
    </location>
</feature>
<protein>
    <submittedName>
        <fullName evidence="3">Lysosomal-associated transmembrane protein 4A</fullName>
    </submittedName>
</protein>
<sequence length="192" mass="22046">MDVLTSAKNIAELGTGFWICVLIIGFFSGAVLVNEHKNPTVFLCKWFTMMIFFIVCIIIDILVSYGIKLNKPWALLPYIVLNGIELVLLYILSILLIICGIFSPPNKEYPSPVNEMTAKKYPEYPKIVVLMLSFGLFMTNIVLNWFWYMIFLAYKYVKYEAKINIISPYDEIKALKDEDDPRLRIPSAPALT</sequence>
<keyword evidence="1" id="KW-0472">Membrane</keyword>
<keyword evidence="1" id="KW-1133">Transmembrane helix</keyword>
<feature type="transmembrane region" description="Helical" evidence="1">
    <location>
        <begin position="46"/>
        <end position="67"/>
    </location>
</feature>
<keyword evidence="1" id="KW-0812">Transmembrane</keyword>
<accession>A0A914CEH8</accession>
<feature type="transmembrane region" description="Helical" evidence="1">
    <location>
        <begin position="15"/>
        <end position="34"/>
    </location>
</feature>
<dbReference type="WBParaSite" id="ACRNAN_Path_956.g3681.t1">
    <property type="protein sequence ID" value="ACRNAN_Path_956.g3681.t1"/>
    <property type="gene ID" value="ACRNAN_Path_956.g3681"/>
</dbReference>
<reference evidence="3" key="1">
    <citation type="submission" date="2022-11" db="UniProtKB">
        <authorList>
            <consortium name="WormBaseParasite"/>
        </authorList>
    </citation>
    <scope>IDENTIFICATION</scope>
</reference>
<dbReference type="Proteomes" id="UP000887540">
    <property type="component" value="Unplaced"/>
</dbReference>
<evidence type="ECO:0000256" key="1">
    <source>
        <dbReference type="SAM" id="Phobius"/>
    </source>
</evidence>